<evidence type="ECO:0000313" key="3">
    <source>
        <dbReference type="Proteomes" id="UP000002729"/>
    </source>
</evidence>
<organism evidence="3">
    <name type="scientific">Aureococcus anophagefferens</name>
    <name type="common">Harmful bloom alga</name>
    <dbReference type="NCBI Taxonomy" id="44056"/>
    <lineage>
        <taxon>Eukaryota</taxon>
        <taxon>Sar</taxon>
        <taxon>Stramenopiles</taxon>
        <taxon>Ochrophyta</taxon>
        <taxon>Pelagophyceae</taxon>
        <taxon>Pelagomonadales</taxon>
        <taxon>Pelagomonadaceae</taxon>
        <taxon>Aureococcus</taxon>
    </lineage>
</organism>
<keyword evidence="3" id="KW-1185">Reference proteome</keyword>
<evidence type="ECO:0000256" key="1">
    <source>
        <dbReference type="SAM" id="MobiDB-lite"/>
    </source>
</evidence>
<dbReference type="EMBL" id="GL833145">
    <property type="protein sequence ID" value="EGB05013.1"/>
    <property type="molecule type" value="Genomic_DNA"/>
</dbReference>
<reference evidence="2 3" key="1">
    <citation type="journal article" date="2011" name="Proc. Natl. Acad. Sci. U.S.A.">
        <title>Niche of harmful alga Aureococcus anophagefferens revealed through ecogenomics.</title>
        <authorList>
            <person name="Gobler C.J."/>
            <person name="Berry D.L."/>
            <person name="Dyhrman S.T."/>
            <person name="Wilhelm S.W."/>
            <person name="Salamov A."/>
            <person name="Lobanov A.V."/>
            <person name="Zhang Y."/>
            <person name="Collier J.L."/>
            <person name="Wurch L.L."/>
            <person name="Kustka A.B."/>
            <person name="Dill B.D."/>
            <person name="Shah M."/>
            <person name="VerBerkmoes N.C."/>
            <person name="Kuo A."/>
            <person name="Terry A."/>
            <person name="Pangilinan J."/>
            <person name="Lindquist E.A."/>
            <person name="Lucas S."/>
            <person name="Paulsen I.T."/>
            <person name="Hattenrath-Lehmann T.K."/>
            <person name="Talmage S.C."/>
            <person name="Walker E.A."/>
            <person name="Koch F."/>
            <person name="Burson A.M."/>
            <person name="Marcoval M.A."/>
            <person name="Tang Y.Z."/>
            <person name="Lecleir G.R."/>
            <person name="Coyne K.J."/>
            <person name="Berg G.M."/>
            <person name="Bertrand E.M."/>
            <person name="Saito M.A."/>
            <person name="Gladyshev V.N."/>
            <person name="Grigoriev I.V."/>
        </authorList>
    </citation>
    <scope>NUCLEOTIDE SEQUENCE [LARGE SCALE GENOMIC DNA]</scope>
    <source>
        <strain evidence="3">CCMP 1984</strain>
    </source>
</reference>
<dbReference type="AlphaFoldDB" id="F0YIR2"/>
<sequence length="254" mass="28494">MPANTSEWAGSKSAVSPAAPLEFRLGNAVPLFHREHKGQIARVKSTDEYTAYEAAQRANVAAKVKSSQLKKKGPPVKPAVAWLSHTQRRDSSRAASADAPGWMQTSAHHHRIIYNQTSANLTFVPNPTTGASSRPMDTLDPAQRQRPRSAAMDLYPNHRGRKHIRDRAARKDHAFTYTRSNKITTPPRRHNVEMHSAGTMALLRGLPRPDEAKLERRPKLIKSRVEINQKFERCCIKVNSRSISSLQERRGFLA</sequence>
<dbReference type="Proteomes" id="UP000002729">
    <property type="component" value="Unassembled WGS sequence"/>
</dbReference>
<dbReference type="InParanoid" id="F0YIR2"/>
<proteinExistence type="predicted"/>
<dbReference type="RefSeq" id="XP_009040364.1">
    <property type="nucleotide sequence ID" value="XM_009042116.1"/>
</dbReference>
<dbReference type="KEGG" id="aaf:AURANDRAFT_66775"/>
<feature type="region of interest" description="Disordered" evidence="1">
    <location>
        <begin position="125"/>
        <end position="151"/>
    </location>
</feature>
<evidence type="ECO:0000313" key="2">
    <source>
        <dbReference type="EMBL" id="EGB05013.1"/>
    </source>
</evidence>
<protein>
    <submittedName>
        <fullName evidence="2">Uncharacterized protein</fullName>
    </submittedName>
</protein>
<accession>F0YIR2</accession>
<dbReference type="GeneID" id="20225945"/>
<gene>
    <name evidence="2" type="ORF">AURANDRAFT_66775</name>
</gene>
<name>F0YIR2_AURAN</name>